<dbReference type="Proteomes" id="UP000546162">
    <property type="component" value="Unassembled WGS sequence"/>
</dbReference>
<proteinExistence type="predicted"/>
<reference evidence="1 2" key="1">
    <citation type="submission" date="2020-08" db="EMBL/GenBank/DDBJ databases">
        <title>Sequencing the genomes of 1000 actinobacteria strains.</title>
        <authorList>
            <person name="Klenk H.-P."/>
        </authorList>
    </citation>
    <scope>NUCLEOTIDE SEQUENCE [LARGE SCALE GENOMIC DNA]</scope>
    <source>
        <strain evidence="1 2">DSM 45809</strain>
    </source>
</reference>
<dbReference type="RefSeq" id="WP_185041667.1">
    <property type="nucleotide sequence ID" value="NZ_BAABFG010000005.1"/>
</dbReference>
<keyword evidence="2" id="KW-1185">Reference proteome</keyword>
<organism evidence="1 2">
    <name type="scientific">Actinoplanes octamycinicus</name>
    <dbReference type="NCBI Taxonomy" id="135948"/>
    <lineage>
        <taxon>Bacteria</taxon>
        <taxon>Bacillati</taxon>
        <taxon>Actinomycetota</taxon>
        <taxon>Actinomycetes</taxon>
        <taxon>Micromonosporales</taxon>
        <taxon>Micromonosporaceae</taxon>
        <taxon>Actinoplanes</taxon>
    </lineage>
</organism>
<sequence>MTSGQPGVLALSELVLGQLSPAEVPLVQAVGPRLLSARRRWWQRRPRDGALGIGVDEFAWTVAVLPVANHVVTWLFDQAKEFAGEELGKGARRALDWLSGRDAGAAADHAESAPHLPVRQAIELWWVTYRNGLAVGLDEQKARLLANATAGPFGAPADPADPG</sequence>
<evidence type="ECO:0000313" key="1">
    <source>
        <dbReference type="EMBL" id="MBB4741150.1"/>
    </source>
</evidence>
<accession>A0A7W7M8T5</accession>
<dbReference type="EMBL" id="JACHNB010000001">
    <property type="protein sequence ID" value="MBB4741150.1"/>
    <property type="molecule type" value="Genomic_DNA"/>
</dbReference>
<gene>
    <name evidence="1" type="ORF">BJY16_004609</name>
</gene>
<dbReference type="AlphaFoldDB" id="A0A7W7M8T5"/>
<protein>
    <submittedName>
        <fullName evidence="1">Uncharacterized protein</fullName>
    </submittedName>
</protein>
<comment type="caution">
    <text evidence="1">The sequence shown here is derived from an EMBL/GenBank/DDBJ whole genome shotgun (WGS) entry which is preliminary data.</text>
</comment>
<evidence type="ECO:0000313" key="2">
    <source>
        <dbReference type="Proteomes" id="UP000546162"/>
    </source>
</evidence>
<name>A0A7W7M8T5_9ACTN</name>